<gene>
    <name evidence="4" type="ORF">SAMN05444351_2737</name>
</gene>
<dbReference type="Proteomes" id="UP000184471">
    <property type="component" value="Unassembled WGS sequence"/>
</dbReference>
<evidence type="ECO:0000259" key="3">
    <source>
        <dbReference type="PROSITE" id="PS51186"/>
    </source>
</evidence>
<dbReference type="EMBL" id="FQVX01000002">
    <property type="protein sequence ID" value="SHG47005.1"/>
    <property type="molecule type" value="Genomic_DNA"/>
</dbReference>
<evidence type="ECO:0000256" key="2">
    <source>
        <dbReference type="ARBA" id="ARBA00023315"/>
    </source>
</evidence>
<accession>A0A1M5K2N5</accession>
<dbReference type="PANTHER" id="PTHR43877">
    <property type="entry name" value="AMINOALKYLPHOSPHONATE N-ACETYLTRANSFERASE-RELATED-RELATED"/>
    <property type="match status" value="1"/>
</dbReference>
<dbReference type="STRING" id="1070870.SAMN05444351_2737"/>
<dbReference type="AlphaFoldDB" id="A0A1M5K2N5"/>
<evidence type="ECO:0000256" key="1">
    <source>
        <dbReference type="ARBA" id="ARBA00022679"/>
    </source>
</evidence>
<dbReference type="Gene3D" id="3.40.630.30">
    <property type="match status" value="1"/>
</dbReference>
<protein>
    <submittedName>
        <fullName evidence="4">Putative acetyltransferase</fullName>
    </submittedName>
</protein>
<evidence type="ECO:0000313" key="5">
    <source>
        <dbReference type="Proteomes" id="UP000184471"/>
    </source>
</evidence>
<dbReference type="InterPro" id="IPR000182">
    <property type="entry name" value="GNAT_dom"/>
</dbReference>
<keyword evidence="5" id="KW-1185">Reference proteome</keyword>
<name>A0A1M5K2N5_9ACTN</name>
<feature type="domain" description="N-acetyltransferase" evidence="3">
    <location>
        <begin position="10"/>
        <end position="167"/>
    </location>
</feature>
<organism evidence="4 5">
    <name type="scientific">Geodermatophilus nigrescens</name>
    <dbReference type="NCBI Taxonomy" id="1070870"/>
    <lineage>
        <taxon>Bacteria</taxon>
        <taxon>Bacillati</taxon>
        <taxon>Actinomycetota</taxon>
        <taxon>Actinomycetes</taxon>
        <taxon>Geodermatophilales</taxon>
        <taxon>Geodermatophilaceae</taxon>
        <taxon>Geodermatophilus</taxon>
    </lineage>
</organism>
<keyword evidence="1 4" id="KW-0808">Transferase</keyword>
<dbReference type="SUPFAM" id="SSF55729">
    <property type="entry name" value="Acyl-CoA N-acyltransferases (Nat)"/>
    <property type="match status" value="1"/>
</dbReference>
<proteinExistence type="predicted"/>
<evidence type="ECO:0000313" key="4">
    <source>
        <dbReference type="EMBL" id="SHG47005.1"/>
    </source>
</evidence>
<sequence>MTGPGHAPGVRVREAGDGDHAAVRRMLTAYHLTTEREKGCPVDDAARLPSAYRAEIAAGRPATGRLFLLLDDDAGAVGTYVLAPTPDRSTAELKRLWVEPAERGRGLGELALRDAVRRCAEAGTGTLRLSVWEWRSAAISLYRRMGFTDHPPWDPRPGLVCLGRRTG</sequence>
<dbReference type="CDD" id="cd04301">
    <property type="entry name" value="NAT_SF"/>
    <property type="match status" value="1"/>
</dbReference>
<reference evidence="4 5" key="1">
    <citation type="submission" date="2016-11" db="EMBL/GenBank/DDBJ databases">
        <authorList>
            <person name="Jaros S."/>
            <person name="Januszkiewicz K."/>
            <person name="Wedrychowicz H."/>
        </authorList>
    </citation>
    <scope>NUCLEOTIDE SEQUENCE [LARGE SCALE GENOMIC DNA]</scope>
    <source>
        <strain evidence="4 5">DSM 45408</strain>
    </source>
</reference>
<dbReference type="RefSeq" id="WP_217651228.1">
    <property type="nucleotide sequence ID" value="NZ_FQVX01000002.1"/>
</dbReference>
<dbReference type="GO" id="GO:0016747">
    <property type="term" value="F:acyltransferase activity, transferring groups other than amino-acyl groups"/>
    <property type="evidence" value="ECO:0007669"/>
    <property type="project" value="InterPro"/>
</dbReference>
<dbReference type="PROSITE" id="PS51186">
    <property type="entry name" value="GNAT"/>
    <property type="match status" value="1"/>
</dbReference>
<dbReference type="InterPro" id="IPR016181">
    <property type="entry name" value="Acyl_CoA_acyltransferase"/>
</dbReference>
<dbReference type="Pfam" id="PF00583">
    <property type="entry name" value="Acetyltransf_1"/>
    <property type="match status" value="1"/>
</dbReference>
<keyword evidence="2" id="KW-0012">Acyltransferase</keyword>
<dbReference type="InterPro" id="IPR050832">
    <property type="entry name" value="Bact_Acetyltransf"/>
</dbReference>